<proteinExistence type="predicted"/>
<dbReference type="RefSeq" id="WP_200391204.1">
    <property type="nucleotide sequence ID" value="NZ_JAENIO010000013.1"/>
</dbReference>
<dbReference type="AlphaFoldDB" id="A0A934RMY4"/>
<feature type="signal peptide" evidence="1">
    <location>
        <begin position="1"/>
        <end position="21"/>
    </location>
</feature>
<name>A0A934RMY4_9BACT</name>
<accession>A0A934RMY4</accession>
<evidence type="ECO:0000313" key="3">
    <source>
        <dbReference type="Proteomes" id="UP000604083"/>
    </source>
</evidence>
<evidence type="ECO:0008006" key="4">
    <source>
        <dbReference type="Google" id="ProtNLM"/>
    </source>
</evidence>
<keyword evidence="1" id="KW-0732">Signal</keyword>
<comment type="caution">
    <text evidence="2">The sequence shown here is derived from an EMBL/GenBank/DDBJ whole genome shotgun (WGS) entry which is preliminary data.</text>
</comment>
<organism evidence="2 3">
    <name type="scientific">Roseibacillus ishigakijimensis</name>
    <dbReference type="NCBI Taxonomy" id="454146"/>
    <lineage>
        <taxon>Bacteria</taxon>
        <taxon>Pseudomonadati</taxon>
        <taxon>Verrucomicrobiota</taxon>
        <taxon>Verrucomicrobiia</taxon>
        <taxon>Verrucomicrobiales</taxon>
        <taxon>Verrucomicrobiaceae</taxon>
        <taxon>Roseibacillus</taxon>
    </lineage>
</organism>
<dbReference type="EMBL" id="JAENIO010000013">
    <property type="protein sequence ID" value="MBK1833768.1"/>
    <property type="molecule type" value="Genomic_DNA"/>
</dbReference>
<keyword evidence="3" id="KW-1185">Reference proteome</keyword>
<protein>
    <recommendedName>
        <fullName evidence="4">PEP-CTERM protein-sorting domain-containing protein</fullName>
    </recommendedName>
</protein>
<gene>
    <name evidence="2" type="ORF">JIN78_06815</name>
</gene>
<sequence length="227" mass="23811">MKHTIAPLFVAFTATATSLTAALSVTLPGNSTSDGWDQLTNSRLSGYGGYPGLTPWTTPIAANTSGSDQNAVFNKISGGGYLANNSFYDGGNSGTLALQSDNPIANLATVIFQVDMGMSTFASAPQLLINGTDLLDPVASSITQGAYSSGQPGQPPSFTKNHAFQWDLTGYGATIDDYQVQWTTSIHTTIYEMHLDSGDSFATVIPEPSTAFLGALAGSLLLLRRRS</sequence>
<dbReference type="Proteomes" id="UP000604083">
    <property type="component" value="Unassembled WGS sequence"/>
</dbReference>
<evidence type="ECO:0000256" key="1">
    <source>
        <dbReference type="SAM" id="SignalP"/>
    </source>
</evidence>
<feature type="chain" id="PRO_5037297421" description="PEP-CTERM protein-sorting domain-containing protein" evidence="1">
    <location>
        <begin position="22"/>
        <end position="227"/>
    </location>
</feature>
<reference evidence="2" key="1">
    <citation type="submission" date="2021-01" db="EMBL/GenBank/DDBJ databases">
        <title>Modified the classification status of verrucomicrobia.</title>
        <authorList>
            <person name="Feng X."/>
        </authorList>
    </citation>
    <scope>NUCLEOTIDE SEQUENCE</scope>
    <source>
        <strain evidence="2">KCTC 12986</strain>
    </source>
</reference>
<evidence type="ECO:0000313" key="2">
    <source>
        <dbReference type="EMBL" id="MBK1833768.1"/>
    </source>
</evidence>